<sequence>MPDHLRTAKPGSIVEYMLQQEAAKQQNAAAVLSSSPEVIDMAAWYEQHVALLHQFLYRTLWAIAKSPARRNTKLVKILEQAHSDIKSHTQKIAGNAVPTVLTRDGNHTIAYEQLAEARAKVQVLTAELAQAREDLAAAKVEGWLPAFDVMSTRQEELAIQFCQEIAGRRGEPGSLPDPVRLLEMAQALYEAERQDLCPMAKGDA</sequence>
<dbReference type="EMBL" id="FPBX01000075">
    <property type="protein sequence ID" value="SFV01210.1"/>
    <property type="molecule type" value="Genomic_DNA"/>
</dbReference>
<evidence type="ECO:0000256" key="1">
    <source>
        <dbReference type="SAM" id="Coils"/>
    </source>
</evidence>
<organism evidence="2 3">
    <name type="scientific">Paenacidovorax caeni</name>
    <dbReference type="NCBI Taxonomy" id="343013"/>
    <lineage>
        <taxon>Bacteria</taxon>
        <taxon>Pseudomonadati</taxon>
        <taxon>Pseudomonadota</taxon>
        <taxon>Betaproteobacteria</taxon>
        <taxon>Burkholderiales</taxon>
        <taxon>Comamonadaceae</taxon>
        <taxon>Paenacidovorax</taxon>
    </lineage>
</organism>
<dbReference type="RefSeq" id="WP_054257661.1">
    <property type="nucleotide sequence ID" value="NZ_CYIG01000048.1"/>
</dbReference>
<reference evidence="2 3" key="1">
    <citation type="submission" date="2016-10" db="EMBL/GenBank/DDBJ databases">
        <authorList>
            <person name="de Groot N.N."/>
        </authorList>
    </citation>
    <scope>NUCLEOTIDE SEQUENCE [LARGE SCALE GENOMIC DNA]</scope>
    <source>
        <strain evidence="2 3">R-24608</strain>
    </source>
</reference>
<keyword evidence="3" id="KW-1185">Reference proteome</keyword>
<feature type="coiled-coil region" evidence="1">
    <location>
        <begin position="114"/>
        <end position="141"/>
    </location>
</feature>
<dbReference type="Proteomes" id="UP000183656">
    <property type="component" value="Unassembled WGS sequence"/>
</dbReference>
<dbReference type="STRING" id="343013.SAMN04489707_10757"/>
<accession>A0A1I7KUU5</accession>
<name>A0A1I7KUU5_9BURK</name>
<gene>
    <name evidence="2" type="ORF">SAMN04489707_10757</name>
</gene>
<evidence type="ECO:0000313" key="3">
    <source>
        <dbReference type="Proteomes" id="UP000183656"/>
    </source>
</evidence>
<protein>
    <submittedName>
        <fullName evidence="2">Uncharacterized protein</fullName>
    </submittedName>
</protein>
<evidence type="ECO:0000313" key="2">
    <source>
        <dbReference type="EMBL" id="SFV01210.1"/>
    </source>
</evidence>
<dbReference type="AlphaFoldDB" id="A0A1I7KUU5"/>
<proteinExistence type="predicted"/>
<keyword evidence="1" id="KW-0175">Coiled coil</keyword>
<dbReference type="OrthoDB" id="8811566at2"/>